<reference evidence="4" key="2">
    <citation type="submission" date="2023-06" db="EMBL/GenBank/DDBJ databases">
        <authorList>
            <consortium name="Lawrence Berkeley National Laboratory"/>
            <person name="Haridas S."/>
            <person name="Hensen N."/>
            <person name="Bonometti L."/>
            <person name="Westerberg I."/>
            <person name="Brannstrom I.O."/>
            <person name="Guillou S."/>
            <person name="Cros-Aarteil S."/>
            <person name="Calhoun S."/>
            <person name="Kuo A."/>
            <person name="Mondo S."/>
            <person name="Pangilinan J."/>
            <person name="Riley R."/>
            <person name="LaButti K."/>
            <person name="Andreopoulos B."/>
            <person name="Lipzen A."/>
            <person name="Chen C."/>
            <person name="Yanf M."/>
            <person name="Daum C."/>
            <person name="Ng V."/>
            <person name="Clum A."/>
            <person name="Steindorff A."/>
            <person name="Ohm R."/>
            <person name="Martin F."/>
            <person name="Silar P."/>
            <person name="Natvig D."/>
            <person name="Lalanne C."/>
            <person name="Gautier V."/>
            <person name="Ament-velasquez S.L."/>
            <person name="Kruys A."/>
            <person name="Hutchinson M.I."/>
            <person name="Powell A.J."/>
            <person name="Barry K."/>
            <person name="Miller A.N."/>
            <person name="Grigoriev I.V."/>
            <person name="Debuchy R."/>
            <person name="Gladieux P."/>
            <person name="Thoren M.H."/>
            <person name="Johannesson H."/>
        </authorList>
    </citation>
    <scope>NUCLEOTIDE SEQUENCE</scope>
    <source>
        <strain evidence="4">CBS 232.78</strain>
    </source>
</reference>
<proteinExistence type="inferred from homology"/>
<dbReference type="PROSITE" id="PS00624">
    <property type="entry name" value="GMC_OXRED_2"/>
    <property type="match status" value="1"/>
</dbReference>
<dbReference type="Gene3D" id="3.50.50.60">
    <property type="entry name" value="FAD/NAD(P)-binding domain"/>
    <property type="match status" value="1"/>
</dbReference>
<dbReference type="SUPFAM" id="SSF54373">
    <property type="entry name" value="FAD-linked reductases, C-terminal domain"/>
    <property type="match status" value="1"/>
</dbReference>
<dbReference type="Proteomes" id="UP001285441">
    <property type="component" value="Unassembled WGS sequence"/>
</dbReference>
<dbReference type="InterPro" id="IPR012132">
    <property type="entry name" value="GMC_OxRdtase"/>
</dbReference>
<comment type="similarity">
    <text evidence="1">Belongs to the GMC oxidoreductase family.</text>
</comment>
<dbReference type="SUPFAM" id="SSF51905">
    <property type="entry name" value="FAD/NAD(P)-binding domain"/>
    <property type="match status" value="1"/>
</dbReference>
<sequence>MSASTKRQIRFIGLACFTWIVSSVSGLGTLRDHTTLRPTYDYVIAGGGLTGLVVANRLTEDPNTTVLVVEYGEFDDTWNTAIPYYANFLQNDTLMFKVPSVPQPLLGNRTFSVSIGANVGGGSTVNGMAVERGAREDYNAWEELGNSGWGWDGLLPYFRKSSSIHTPSEADIAAFNYTYSADGYGTGPFQTTFPTWQWPDVYDMNDAWTKHLGFEIRSDGATDGELLGVSWKPISAEPRNVTRSSARKAYYDPIRNRTNLDLLVRNFVAKVTTENAKATGVEVIARDTASAKVFVRAAKEVILAAGAIHTPQILQLSGIGPTELLERLNITVVQDLPGVGANFHDHWNNKMTYTFKTPNAVNFENLKNNATFFNASWAEYMANRTGPLTFAQGNTRLVLSLPNLTADYEEITQTLVYGVNPEDYVPDYYREKPEMIEGFRSQTFIASRAIAYGTGGVLGIKWSGRDNHLYVNAGKPLSRGTVMINSTNPHPGEALPLLDPGTLAHPFDVKVAVLSVKLVRQYLASPEIAKLTPVELAPGLAGLPDGSSDAEIEKVLRNQLIDPHTAHPCGTAAMMPQGYGGVVDADLKVYGIEGLRVVDASIIPLIPTAALQATMYAVAEKAADLIKGVVTPNGAG</sequence>
<dbReference type="InterPro" id="IPR000172">
    <property type="entry name" value="GMC_OxRdtase_N"/>
</dbReference>
<dbReference type="PANTHER" id="PTHR11552">
    <property type="entry name" value="GLUCOSE-METHANOL-CHOLINE GMC OXIDOREDUCTASE"/>
    <property type="match status" value="1"/>
</dbReference>
<dbReference type="GO" id="GO:0044550">
    <property type="term" value="P:secondary metabolite biosynthetic process"/>
    <property type="evidence" value="ECO:0007669"/>
    <property type="project" value="TreeGrafter"/>
</dbReference>
<dbReference type="GO" id="GO:0016614">
    <property type="term" value="F:oxidoreductase activity, acting on CH-OH group of donors"/>
    <property type="evidence" value="ECO:0007669"/>
    <property type="project" value="InterPro"/>
</dbReference>
<evidence type="ECO:0000259" key="3">
    <source>
        <dbReference type="PROSITE" id="PS00624"/>
    </source>
</evidence>
<dbReference type="Gene3D" id="3.30.560.10">
    <property type="entry name" value="Glucose Oxidase, domain 3"/>
    <property type="match status" value="1"/>
</dbReference>
<evidence type="ECO:0000313" key="5">
    <source>
        <dbReference type="Proteomes" id="UP001285441"/>
    </source>
</evidence>
<keyword evidence="5" id="KW-1185">Reference proteome</keyword>
<evidence type="ECO:0000256" key="1">
    <source>
        <dbReference type="ARBA" id="ARBA00010790"/>
    </source>
</evidence>
<comment type="caution">
    <text evidence="4">The sequence shown here is derived from an EMBL/GenBank/DDBJ whole genome shotgun (WGS) entry which is preliminary data.</text>
</comment>
<dbReference type="InterPro" id="IPR007867">
    <property type="entry name" value="GMC_OxRtase_C"/>
</dbReference>
<dbReference type="EMBL" id="JAULSW010000010">
    <property type="protein sequence ID" value="KAK3368339.1"/>
    <property type="molecule type" value="Genomic_DNA"/>
</dbReference>
<accession>A0AAE0N3S0</accession>
<organism evidence="4 5">
    <name type="scientific">Podospora didyma</name>
    <dbReference type="NCBI Taxonomy" id="330526"/>
    <lineage>
        <taxon>Eukaryota</taxon>
        <taxon>Fungi</taxon>
        <taxon>Dikarya</taxon>
        <taxon>Ascomycota</taxon>
        <taxon>Pezizomycotina</taxon>
        <taxon>Sordariomycetes</taxon>
        <taxon>Sordariomycetidae</taxon>
        <taxon>Sordariales</taxon>
        <taxon>Podosporaceae</taxon>
        <taxon>Podospora</taxon>
    </lineage>
</organism>
<dbReference type="InterPro" id="IPR036188">
    <property type="entry name" value="FAD/NAD-bd_sf"/>
</dbReference>
<evidence type="ECO:0000313" key="4">
    <source>
        <dbReference type="EMBL" id="KAK3368339.1"/>
    </source>
</evidence>
<reference evidence="4" key="1">
    <citation type="journal article" date="2023" name="Mol. Phylogenet. Evol.">
        <title>Genome-scale phylogeny and comparative genomics of the fungal order Sordariales.</title>
        <authorList>
            <person name="Hensen N."/>
            <person name="Bonometti L."/>
            <person name="Westerberg I."/>
            <person name="Brannstrom I.O."/>
            <person name="Guillou S."/>
            <person name="Cros-Aarteil S."/>
            <person name="Calhoun S."/>
            <person name="Haridas S."/>
            <person name="Kuo A."/>
            <person name="Mondo S."/>
            <person name="Pangilinan J."/>
            <person name="Riley R."/>
            <person name="LaButti K."/>
            <person name="Andreopoulos B."/>
            <person name="Lipzen A."/>
            <person name="Chen C."/>
            <person name="Yan M."/>
            <person name="Daum C."/>
            <person name="Ng V."/>
            <person name="Clum A."/>
            <person name="Steindorff A."/>
            <person name="Ohm R.A."/>
            <person name="Martin F."/>
            <person name="Silar P."/>
            <person name="Natvig D.O."/>
            <person name="Lalanne C."/>
            <person name="Gautier V."/>
            <person name="Ament-Velasquez S.L."/>
            <person name="Kruys A."/>
            <person name="Hutchinson M.I."/>
            <person name="Powell A.J."/>
            <person name="Barry K."/>
            <person name="Miller A.N."/>
            <person name="Grigoriev I.V."/>
            <person name="Debuchy R."/>
            <person name="Gladieux P."/>
            <person name="Hiltunen Thoren M."/>
            <person name="Johannesson H."/>
        </authorList>
    </citation>
    <scope>NUCLEOTIDE SEQUENCE</scope>
    <source>
        <strain evidence="4">CBS 232.78</strain>
    </source>
</reference>
<dbReference type="PANTHER" id="PTHR11552:SF115">
    <property type="entry name" value="DEHYDROGENASE XPTC-RELATED"/>
    <property type="match status" value="1"/>
</dbReference>
<dbReference type="Pfam" id="PF05199">
    <property type="entry name" value="GMC_oxred_C"/>
    <property type="match status" value="1"/>
</dbReference>
<protein>
    <submittedName>
        <fullName evidence="4">GMC oxidoreductase</fullName>
    </submittedName>
</protein>
<feature type="domain" description="Glucose-methanol-choline oxidoreductase N-terminal" evidence="3">
    <location>
        <begin position="306"/>
        <end position="320"/>
    </location>
</feature>
<feature type="binding site" evidence="2">
    <location>
        <position position="268"/>
    </location>
    <ligand>
        <name>FAD</name>
        <dbReference type="ChEBI" id="CHEBI:57692"/>
    </ligand>
</feature>
<dbReference type="PIRSF" id="PIRSF000137">
    <property type="entry name" value="Alcohol_oxidase"/>
    <property type="match status" value="1"/>
</dbReference>
<evidence type="ECO:0000256" key="2">
    <source>
        <dbReference type="PIRSR" id="PIRSR000137-2"/>
    </source>
</evidence>
<dbReference type="Pfam" id="PF00732">
    <property type="entry name" value="GMC_oxred_N"/>
    <property type="match status" value="1"/>
</dbReference>
<dbReference type="AlphaFoldDB" id="A0AAE0N3S0"/>
<keyword evidence="2" id="KW-0274">FAD</keyword>
<dbReference type="GO" id="GO:0050660">
    <property type="term" value="F:flavin adenine dinucleotide binding"/>
    <property type="evidence" value="ECO:0007669"/>
    <property type="project" value="InterPro"/>
</dbReference>
<name>A0AAE0N3S0_9PEZI</name>
<comment type="cofactor">
    <cofactor evidence="2">
        <name>FAD</name>
        <dbReference type="ChEBI" id="CHEBI:57692"/>
    </cofactor>
</comment>
<keyword evidence="2" id="KW-0285">Flavoprotein</keyword>
<gene>
    <name evidence="4" type="ORF">B0H63DRAFT_488309</name>
</gene>